<evidence type="ECO:0000256" key="6">
    <source>
        <dbReference type="ARBA" id="ARBA00023141"/>
    </source>
</evidence>
<gene>
    <name evidence="7" type="primary">aroK</name>
    <name evidence="8" type="ORF">Fsol_00136</name>
</gene>
<dbReference type="Proteomes" id="UP000244519">
    <property type="component" value="Chromosome"/>
</dbReference>
<dbReference type="Pfam" id="PF01202">
    <property type="entry name" value="SKI"/>
    <property type="match status" value="1"/>
</dbReference>
<keyword evidence="3 7" id="KW-0547">Nucleotide-binding</keyword>
<keyword evidence="5 7" id="KW-0067">ATP-binding</keyword>
<dbReference type="GO" id="GO:0000287">
    <property type="term" value="F:magnesium ion binding"/>
    <property type="evidence" value="ECO:0007669"/>
    <property type="project" value="UniProtKB-UniRule"/>
</dbReference>
<dbReference type="GO" id="GO:0009073">
    <property type="term" value="P:aromatic amino acid family biosynthetic process"/>
    <property type="evidence" value="ECO:0007669"/>
    <property type="project" value="UniProtKB-KW"/>
</dbReference>
<comment type="cofactor">
    <cofactor evidence="7">
        <name>Mg(2+)</name>
        <dbReference type="ChEBI" id="CHEBI:18420"/>
    </cofactor>
    <text evidence="7">Binds 1 Mg(2+) ion per subunit.</text>
</comment>
<evidence type="ECO:0000256" key="5">
    <source>
        <dbReference type="ARBA" id="ARBA00022840"/>
    </source>
</evidence>
<accession>A0A2U8BRH0</accession>
<keyword evidence="6 7" id="KW-0057">Aromatic amino acid biosynthesis</keyword>
<comment type="pathway">
    <text evidence="7">Metabolic intermediate biosynthesis; chorismate biosynthesis; chorismate from D-erythrose 4-phosphate and phosphoenolpyruvate: step 5/7.</text>
</comment>
<comment type="caution">
    <text evidence="7">Lacks conserved residue(s) required for the propagation of feature annotation.</text>
</comment>
<dbReference type="PRINTS" id="PR01100">
    <property type="entry name" value="SHIKIMTKNASE"/>
</dbReference>
<dbReference type="SUPFAM" id="SSF52540">
    <property type="entry name" value="P-loop containing nucleoside triphosphate hydrolases"/>
    <property type="match status" value="1"/>
</dbReference>
<dbReference type="AlphaFoldDB" id="A0A2U8BRH0"/>
<protein>
    <recommendedName>
        <fullName evidence="7">Shikimate kinase</fullName>
        <shortName evidence="7">SK</shortName>
        <ecNumber evidence="7">2.7.1.71</ecNumber>
    </recommendedName>
</protein>
<dbReference type="PANTHER" id="PTHR21087:SF16">
    <property type="entry name" value="SHIKIMATE KINASE 1, CHLOROPLASTIC"/>
    <property type="match status" value="1"/>
</dbReference>
<dbReference type="KEGG" id="fso:Fsol_00136"/>
<dbReference type="UniPathway" id="UPA00053">
    <property type="reaction ID" value="UER00088"/>
</dbReference>
<dbReference type="GO" id="GO:0005829">
    <property type="term" value="C:cytosol"/>
    <property type="evidence" value="ECO:0007669"/>
    <property type="project" value="TreeGrafter"/>
</dbReference>
<feature type="binding site" evidence="7">
    <location>
        <position position="41"/>
    </location>
    <ligand>
        <name>substrate</name>
    </ligand>
</feature>
<keyword evidence="4 7" id="KW-0418">Kinase</keyword>
<dbReference type="GO" id="GO:0005524">
    <property type="term" value="F:ATP binding"/>
    <property type="evidence" value="ECO:0007669"/>
    <property type="project" value="UniProtKB-UniRule"/>
</dbReference>
<comment type="catalytic activity">
    <reaction evidence="7">
        <text>shikimate + ATP = 3-phosphoshikimate + ADP + H(+)</text>
        <dbReference type="Rhea" id="RHEA:13121"/>
        <dbReference type="ChEBI" id="CHEBI:15378"/>
        <dbReference type="ChEBI" id="CHEBI:30616"/>
        <dbReference type="ChEBI" id="CHEBI:36208"/>
        <dbReference type="ChEBI" id="CHEBI:145989"/>
        <dbReference type="ChEBI" id="CHEBI:456216"/>
        <dbReference type="EC" id="2.7.1.71"/>
    </reaction>
</comment>
<dbReference type="InterPro" id="IPR031322">
    <property type="entry name" value="Shikimate/glucono_kinase"/>
</dbReference>
<dbReference type="RefSeq" id="WP_108672988.1">
    <property type="nucleotide sequence ID" value="NZ_CP025989.1"/>
</dbReference>
<dbReference type="GO" id="GO:0004765">
    <property type="term" value="F:shikimate kinase activity"/>
    <property type="evidence" value="ECO:0007669"/>
    <property type="project" value="UniProtKB-UniRule"/>
</dbReference>
<comment type="similarity">
    <text evidence="7">Belongs to the shikimate kinase family.</text>
</comment>
<evidence type="ECO:0000256" key="4">
    <source>
        <dbReference type="ARBA" id="ARBA00022777"/>
    </source>
</evidence>
<evidence type="ECO:0000256" key="1">
    <source>
        <dbReference type="ARBA" id="ARBA00022605"/>
    </source>
</evidence>
<evidence type="ECO:0000256" key="3">
    <source>
        <dbReference type="ARBA" id="ARBA00022741"/>
    </source>
</evidence>
<evidence type="ECO:0000256" key="7">
    <source>
        <dbReference type="HAMAP-Rule" id="MF_00109"/>
    </source>
</evidence>
<reference evidence="8 9" key="1">
    <citation type="journal article" date="2018" name="Genome Biol. Evol.">
        <title>The Genome Sequence of "Candidatus Fokinia solitaria": Insights on Reductive Evolution in Rickettsiales.</title>
        <authorList>
            <person name="Floriano A.M."/>
            <person name="Castelli M."/>
            <person name="Krenek S."/>
            <person name="Berendonk T.U."/>
            <person name="Bazzocchi C."/>
            <person name="Petroni G."/>
            <person name="Sassera D."/>
        </authorList>
    </citation>
    <scope>NUCLEOTIDE SEQUENCE [LARGE SCALE GENOMIC DNA]</scope>
    <source>
        <strain evidence="8">Rio ETE_ALG 3VII</strain>
    </source>
</reference>
<dbReference type="Gene3D" id="3.40.50.300">
    <property type="entry name" value="P-loop containing nucleotide triphosphate hydrolases"/>
    <property type="match status" value="1"/>
</dbReference>
<feature type="binding site" evidence="7">
    <location>
        <position position="87"/>
    </location>
    <ligand>
        <name>substrate</name>
    </ligand>
</feature>
<evidence type="ECO:0000256" key="2">
    <source>
        <dbReference type="ARBA" id="ARBA00022679"/>
    </source>
</evidence>
<keyword evidence="9" id="KW-1185">Reference proteome</keyword>
<keyword evidence="7" id="KW-0479">Metal-binding</keyword>
<proteinExistence type="inferred from homology"/>
<dbReference type="InterPro" id="IPR000623">
    <property type="entry name" value="Shikimate_kinase/TSH1"/>
</dbReference>
<feature type="binding site" evidence="7">
    <location>
        <position position="23"/>
    </location>
    <ligand>
        <name>Mg(2+)</name>
        <dbReference type="ChEBI" id="CHEBI:18420"/>
    </ligand>
</feature>
<evidence type="ECO:0000313" key="8">
    <source>
        <dbReference type="EMBL" id="AWD32944.1"/>
    </source>
</evidence>
<dbReference type="InterPro" id="IPR027417">
    <property type="entry name" value="P-loop_NTPase"/>
</dbReference>
<evidence type="ECO:0000313" key="9">
    <source>
        <dbReference type="Proteomes" id="UP000244519"/>
    </source>
</evidence>
<comment type="subcellular location">
    <subcellularLocation>
        <location evidence="7">Cytoplasm</location>
    </subcellularLocation>
</comment>
<name>A0A2U8BRH0_9RICK</name>
<feature type="binding site" evidence="7">
    <location>
        <begin position="19"/>
        <end position="24"/>
    </location>
    <ligand>
        <name>ATP</name>
        <dbReference type="ChEBI" id="CHEBI:30616"/>
    </ligand>
</feature>
<dbReference type="GO" id="GO:0009423">
    <property type="term" value="P:chorismate biosynthetic process"/>
    <property type="evidence" value="ECO:0007669"/>
    <property type="project" value="UniProtKB-UniRule"/>
</dbReference>
<dbReference type="PANTHER" id="PTHR21087">
    <property type="entry name" value="SHIKIMATE KINASE"/>
    <property type="match status" value="1"/>
</dbReference>
<dbReference type="HAMAP" id="MF_00109">
    <property type="entry name" value="Shikimate_kinase"/>
    <property type="match status" value="1"/>
</dbReference>
<organism evidence="8 9">
    <name type="scientific">Candidatus Fokinia solitaria</name>
    <dbReference type="NCBI Taxonomy" id="1802984"/>
    <lineage>
        <taxon>Bacteria</taxon>
        <taxon>Pseudomonadati</taxon>
        <taxon>Pseudomonadota</taxon>
        <taxon>Alphaproteobacteria</taxon>
        <taxon>Rickettsiales</taxon>
        <taxon>Candidatus Midichloriaceae</taxon>
        <taxon>Candidatus Fokinia</taxon>
    </lineage>
</organism>
<dbReference type="GO" id="GO:0008652">
    <property type="term" value="P:amino acid biosynthetic process"/>
    <property type="evidence" value="ECO:0007669"/>
    <property type="project" value="UniProtKB-KW"/>
</dbReference>
<feature type="binding site" evidence="7">
    <location>
        <position position="125"/>
    </location>
    <ligand>
        <name>ATP</name>
        <dbReference type="ChEBI" id="CHEBI:30616"/>
    </ligand>
</feature>
<keyword evidence="7" id="KW-0963">Cytoplasm</keyword>
<sequence length="200" mass="22857">MLQNVKNITKSVVLVGPMGSGKSAIGRRLAKKLKLPFYDVDSVIESRKMLSITEIYDFMGEEYLAQLEAQTLKEILSYGISVISASGNITFTPTLYNVIKEKSISIAILADKDILYERLMRRDIRPSFAHAKDKYAFVEKMISDVEAIAPKLNHTLINNTTELHQITYFIAKKVIELNHKNNTFFENRTQHVNRFIQKTV</sequence>
<keyword evidence="1 7" id="KW-0028">Amino-acid biosynthesis</keyword>
<dbReference type="EMBL" id="CP025989">
    <property type="protein sequence ID" value="AWD32944.1"/>
    <property type="molecule type" value="Genomic_DNA"/>
</dbReference>
<dbReference type="OrthoDB" id="9800332at2"/>
<keyword evidence="7" id="KW-0460">Magnesium</keyword>
<dbReference type="EC" id="2.7.1.71" evidence="7"/>
<comment type="function">
    <text evidence="7">Catalyzes the specific phosphorylation of the 3-hydroxyl group of shikimic acid using ATP as a cosubstrate.</text>
</comment>
<keyword evidence="2 7" id="KW-0808">Transferase</keyword>
<comment type="subunit">
    <text evidence="7">Monomer.</text>
</comment>